<dbReference type="PANTHER" id="PTHR24221:SF606">
    <property type="entry name" value="COLICIN V SECRETION-PROCESSING ATP-BINDING PROTEIN"/>
    <property type="match status" value="1"/>
</dbReference>
<dbReference type="InterPro" id="IPR005074">
    <property type="entry name" value="Peptidase_C39"/>
</dbReference>
<evidence type="ECO:0000313" key="17">
    <source>
        <dbReference type="EMBL" id="MBL0718467.1"/>
    </source>
</evidence>
<dbReference type="SUPFAM" id="SSF90123">
    <property type="entry name" value="ABC transporter transmembrane region"/>
    <property type="match status" value="1"/>
</dbReference>
<keyword evidence="7" id="KW-0067">ATP-binding</keyword>
<dbReference type="Pfam" id="PF03412">
    <property type="entry name" value="Peptidase_C39"/>
    <property type="match status" value="1"/>
</dbReference>
<dbReference type="InterPro" id="IPR027417">
    <property type="entry name" value="P-loop_NTPase"/>
</dbReference>
<evidence type="ECO:0000259" key="14">
    <source>
        <dbReference type="PROSITE" id="PS50893"/>
    </source>
</evidence>
<name>A0A9X0XAR6_9BURK</name>
<reference evidence="17 18" key="1">
    <citation type="submission" date="2021-01" db="EMBL/GenBank/DDBJ databases">
        <title>Piscinibacter sp. Jin2 Genome sequencing and assembly.</title>
        <authorList>
            <person name="Kim I."/>
        </authorList>
    </citation>
    <scope>NUCLEOTIDE SEQUENCE [LARGE SCALE GENOMIC DNA]</scope>
    <source>
        <strain evidence="17 18">Jin2</strain>
    </source>
</reference>
<feature type="transmembrane region" description="Helical" evidence="13">
    <location>
        <begin position="423"/>
        <end position="447"/>
    </location>
</feature>
<dbReference type="InterPro" id="IPR017871">
    <property type="entry name" value="ABC_transporter-like_CS"/>
</dbReference>
<gene>
    <name evidence="17" type="ORF">JI742_01070</name>
</gene>
<evidence type="ECO:0000256" key="8">
    <source>
        <dbReference type="ARBA" id="ARBA00022989"/>
    </source>
</evidence>
<dbReference type="Pfam" id="PF00005">
    <property type="entry name" value="ABC_tran"/>
    <property type="match status" value="1"/>
</dbReference>
<dbReference type="GO" id="GO:0006508">
    <property type="term" value="P:proteolysis"/>
    <property type="evidence" value="ECO:0007669"/>
    <property type="project" value="InterPro"/>
</dbReference>
<evidence type="ECO:0000256" key="9">
    <source>
        <dbReference type="ARBA" id="ARBA00023136"/>
    </source>
</evidence>
<keyword evidence="9 13" id="KW-0472">Membrane</keyword>
<organism evidence="17 18">
    <name type="scientific">Aquariibacter lacus</name>
    <dbReference type="NCBI Taxonomy" id="2801332"/>
    <lineage>
        <taxon>Bacteria</taxon>
        <taxon>Pseudomonadati</taxon>
        <taxon>Pseudomonadota</taxon>
        <taxon>Betaproteobacteria</taxon>
        <taxon>Burkholderiales</taxon>
        <taxon>Sphaerotilaceae</taxon>
        <taxon>Aquariibacter</taxon>
    </lineage>
</organism>
<comment type="subcellular location">
    <subcellularLocation>
        <location evidence="1">Cell membrane</location>
        <topology evidence="1">Multi-pass membrane protein</topology>
    </subcellularLocation>
</comment>
<comment type="caution">
    <text evidence="17">The sequence shown here is derived from an EMBL/GenBank/DDBJ whole genome shotgun (WGS) entry which is preliminary data.</text>
</comment>
<feature type="domain" description="Peptidase C39" evidence="16">
    <location>
        <begin position="35"/>
        <end position="154"/>
    </location>
</feature>
<dbReference type="CDD" id="cd18567">
    <property type="entry name" value="ABC_6TM_CvaB_RaxB_like"/>
    <property type="match status" value="1"/>
</dbReference>
<feature type="transmembrane region" description="Helical" evidence="13">
    <location>
        <begin position="178"/>
        <end position="201"/>
    </location>
</feature>
<dbReference type="SUPFAM" id="SSF52540">
    <property type="entry name" value="P-loop containing nucleoside triphosphate hydrolases"/>
    <property type="match status" value="1"/>
</dbReference>
<dbReference type="PANTHER" id="PTHR24221">
    <property type="entry name" value="ATP-BINDING CASSETTE SUB-FAMILY B"/>
    <property type="match status" value="1"/>
</dbReference>
<evidence type="ECO:0000256" key="13">
    <source>
        <dbReference type="SAM" id="Phobius"/>
    </source>
</evidence>
<evidence type="ECO:0000256" key="12">
    <source>
        <dbReference type="ARBA" id="ARBA00072252"/>
    </source>
</evidence>
<feature type="transmembrane region" description="Helical" evidence="13">
    <location>
        <begin position="241"/>
        <end position="260"/>
    </location>
</feature>
<evidence type="ECO:0000256" key="7">
    <source>
        <dbReference type="ARBA" id="ARBA00022840"/>
    </source>
</evidence>
<dbReference type="InterPro" id="IPR039421">
    <property type="entry name" value="Type_1_exporter"/>
</dbReference>
<evidence type="ECO:0000259" key="16">
    <source>
        <dbReference type="PROSITE" id="PS50990"/>
    </source>
</evidence>
<dbReference type="InterPro" id="IPR003439">
    <property type="entry name" value="ABC_transporter-like_ATP-bd"/>
</dbReference>
<keyword evidence="18" id="KW-1185">Reference proteome</keyword>
<dbReference type="GO" id="GO:0031640">
    <property type="term" value="P:killing of cells of another organism"/>
    <property type="evidence" value="ECO:0007669"/>
    <property type="project" value="UniProtKB-KW"/>
</dbReference>
<feature type="transmembrane region" description="Helical" evidence="13">
    <location>
        <begin position="213"/>
        <end position="234"/>
    </location>
</feature>
<dbReference type="SMART" id="SM00382">
    <property type="entry name" value="AAA"/>
    <property type="match status" value="1"/>
</dbReference>
<sequence length="740" mass="80389">MTPSSPKPKPDAAAHASWLNRLHFGGRRRTPVLLQAEAAECGIACLAMVAGYHGLRIDLATLRQHFQVSLAGATLAGLMAQAGALHLATRAVKLQVEDMKDLRMPAVLHWDFNHFVVLTAVDRRGITIHDPSLGQRHVPWAQVGKSFTGVALEAWPNPGFKPAKVERRIKVTELLGRISGWLPAGLQIIGLALVLELFGLLSPLMLQWTMDHVLVSADLDLLVLLAIGFAALVVMQQLISLLRSWLLLVLSTTMALQWRANLFSHLLKLPAGFFEVRHLGDVVSRFGAADTIQRTLTSSFVEALLDGLMSVLVLVMMFFYSPVLAAVALGTMTIYGVMRMLWYRPLREATEEQIVHAARQQSHFLETVRGIRAIQLFGREPQRRDTWLARVVEQMNAELRTQKLELGYRLANGLLFGLERVGVIAFGASLVLDGVFTAGALLAFIAYKDQFAHRVSVLIDRLFELRMLRLHGERLADIALAKPQDPGPATPADAPPPSQAPALRLEGLRFRYGDGLPWVLDGLDLDLPAGSSLAIVGASGSGKSTLAALLLGLREPAAGQILVDGVPSERLGRHAMRAMTGAVTQSDTLFAGSIADNITFFDATPDRAWMEECARAADIHADIVALPMGYHTLVGDMGTVLSGGQQQRVLLARALYKRPRLLVLDEATSHLDLASEQRVSQAVARLKLSRILIAHRPQTIASADRIALMQGGRIVSVAGPAELPALLARLEAGTSPGETA</sequence>
<keyword evidence="4 13" id="KW-0812">Transmembrane</keyword>
<protein>
    <recommendedName>
        <fullName evidence="12">Cyclolysin secretion/processing ATP-binding protein CyaB</fullName>
    </recommendedName>
</protein>
<keyword evidence="5" id="KW-0204">Cytolysis</keyword>
<evidence type="ECO:0000256" key="3">
    <source>
        <dbReference type="ARBA" id="ARBA00022475"/>
    </source>
</evidence>
<dbReference type="FunFam" id="3.40.50.300:FF:000299">
    <property type="entry name" value="ABC transporter ATP-binding protein/permease"/>
    <property type="match status" value="1"/>
</dbReference>
<dbReference type="Gene3D" id="3.40.50.300">
    <property type="entry name" value="P-loop containing nucleotide triphosphate hydrolases"/>
    <property type="match status" value="1"/>
</dbReference>
<feature type="transmembrane region" description="Helical" evidence="13">
    <location>
        <begin position="308"/>
        <end position="337"/>
    </location>
</feature>
<dbReference type="RefSeq" id="WP_201823141.1">
    <property type="nucleotide sequence ID" value="NZ_JAERRA010000001.1"/>
</dbReference>
<dbReference type="Pfam" id="PF00664">
    <property type="entry name" value="ABC_membrane"/>
    <property type="match status" value="1"/>
</dbReference>
<keyword evidence="8 13" id="KW-1133">Transmembrane helix</keyword>
<dbReference type="GO" id="GO:0034040">
    <property type="term" value="F:ATPase-coupled lipid transmembrane transporter activity"/>
    <property type="evidence" value="ECO:0007669"/>
    <property type="project" value="TreeGrafter"/>
</dbReference>
<evidence type="ECO:0000256" key="1">
    <source>
        <dbReference type="ARBA" id="ARBA00004651"/>
    </source>
</evidence>
<evidence type="ECO:0000256" key="5">
    <source>
        <dbReference type="ARBA" id="ARBA00022735"/>
    </source>
</evidence>
<dbReference type="GO" id="GO:0016887">
    <property type="term" value="F:ATP hydrolysis activity"/>
    <property type="evidence" value="ECO:0007669"/>
    <property type="project" value="InterPro"/>
</dbReference>
<keyword evidence="3" id="KW-1003">Cell membrane</keyword>
<dbReference type="Gene3D" id="3.90.70.10">
    <property type="entry name" value="Cysteine proteinases"/>
    <property type="match status" value="1"/>
</dbReference>
<evidence type="ECO:0000259" key="15">
    <source>
        <dbReference type="PROSITE" id="PS50929"/>
    </source>
</evidence>
<comment type="similarity">
    <text evidence="11">Belongs to the ABC transporter superfamily. Cyclolysin exporter (TC 3.A.1.109.2) family.</text>
</comment>
<dbReference type="Gene3D" id="1.20.1560.10">
    <property type="entry name" value="ABC transporter type 1, transmembrane domain"/>
    <property type="match status" value="1"/>
</dbReference>
<accession>A0A9X0XAR6</accession>
<feature type="domain" description="ABC transmembrane type-1" evidence="15">
    <location>
        <begin position="188"/>
        <end position="447"/>
    </location>
</feature>
<evidence type="ECO:0000313" key="18">
    <source>
        <dbReference type="Proteomes" id="UP000643207"/>
    </source>
</evidence>
<comment type="function">
    <text evidence="10">Involved in the export of calmodulin-sensitive adenylate cyclase-hemolysin (cyclolysin).</text>
</comment>
<dbReference type="GO" id="GO:0140359">
    <property type="term" value="F:ABC-type transporter activity"/>
    <property type="evidence" value="ECO:0007669"/>
    <property type="project" value="InterPro"/>
</dbReference>
<dbReference type="PROSITE" id="PS50893">
    <property type="entry name" value="ABC_TRANSPORTER_2"/>
    <property type="match status" value="1"/>
</dbReference>
<keyword evidence="6" id="KW-0547">Nucleotide-binding</keyword>
<dbReference type="GO" id="GO:0005886">
    <property type="term" value="C:plasma membrane"/>
    <property type="evidence" value="ECO:0007669"/>
    <property type="project" value="UniProtKB-SubCell"/>
</dbReference>
<dbReference type="PROSITE" id="PS50929">
    <property type="entry name" value="ABC_TM1F"/>
    <property type="match status" value="1"/>
</dbReference>
<dbReference type="AlphaFoldDB" id="A0A9X0XAR6"/>
<proteinExistence type="inferred from homology"/>
<dbReference type="GO" id="GO:0005524">
    <property type="term" value="F:ATP binding"/>
    <property type="evidence" value="ECO:0007669"/>
    <property type="project" value="UniProtKB-KW"/>
</dbReference>
<dbReference type="InterPro" id="IPR036640">
    <property type="entry name" value="ABC1_TM_sf"/>
</dbReference>
<evidence type="ECO:0000256" key="6">
    <source>
        <dbReference type="ARBA" id="ARBA00022741"/>
    </source>
</evidence>
<dbReference type="GO" id="GO:0008233">
    <property type="term" value="F:peptidase activity"/>
    <property type="evidence" value="ECO:0007669"/>
    <property type="project" value="InterPro"/>
</dbReference>
<dbReference type="PROSITE" id="PS00211">
    <property type="entry name" value="ABC_TRANSPORTER_1"/>
    <property type="match status" value="1"/>
</dbReference>
<keyword evidence="5" id="KW-0354">Hemolysis</keyword>
<dbReference type="InterPro" id="IPR003593">
    <property type="entry name" value="AAA+_ATPase"/>
</dbReference>
<dbReference type="EMBL" id="JAERRA010000001">
    <property type="protein sequence ID" value="MBL0718467.1"/>
    <property type="molecule type" value="Genomic_DNA"/>
</dbReference>
<dbReference type="Proteomes" id="UP000643207">
    <property type="component" value="Unassembled WGS sequence"/>
</dbReference>
<evidence type="ECO:0000256" key="2">
    <source>
        <dbReference type="ARBA" id="ARBA00022448"/>
    </source>
</evidence>
<evidence type="ECO:0000256" key="11">
    <source>
        <dbReference type="ARBA" id="ARBA00061173"/>
    </source>
</evidence>
<evidence type="ECO:0000256" key="4">
    <source>
        <dbReference type="ARBA" id="ARBA00022692"/>
    </source>
</evidence>
<keyword evidence="2" id="KW-0813">Transport</keyword>
<feature type="domain" description="ABC transporter" evidence="14">
    <location>
        <begin position="503"/>
        <end position="736"/>
    </location>
</feature>
<evidence type="ECO:0000256" key="10">
    <source>
        <dbReference type="ARBA" id="ARBA00055355"/>
    </source>
</evidence>
<dbReference type="InterPro" id="IPR011527">
    <property type="entry name" value="ABC1_TM_dom"/>
</dbReference>
<dbReference type="PROSITE" id="PS50990">
    <property type="entry name" value="PEPTIDASE_C39"/>
    <property type="match status" value="1"/>
</dbReference>